<feature type="domain" description="Aminotransferase class I/classII large" evidence="7">
    <location>
        <begin position="37"/>
        <end position="381"/>
    </location>
</feature>
<comment type="caution">
    <text evidence="8">The sequence shown here is derived from an EMBL/GenBank/DDBJ whole genome shotgun (WGS) entry which is preliminary data.</text>
</comment>
<dbReference type="Pfam" id="PF00155">
    <property type="entry name" value="Aminotran_1_2"/>
    <property type="match status" value="1"/>
</dbReference>
<dbReference type="GO" id="GO:0008483">
    <property type="term" value="F:transaminase activity"/>
    <property type="evidence" value="ECO:0007669"/>
    <property type="project" value="UniProtKB-KW"/>
</dbReference>
<comment type="similarity">
    <text evidence="2 6">Belongs to the class-I pyridoxal-phosphate-dependent aminotransferase family.</text>
</comment>
<dbReference type="EC" id="2.6.1.-" evidence="6"/>
<dbReference type="PROSITE" id="PS00105">
    <property type="entry name" value="AA_TRANSFER_CLASS_1"/>
    <property type="match status" value="1"/>
</dbReference>
<reference evidence="8 9" key="1">
    <citation type="submission" date="2024-11" db="EMBL/GenBank/DDBJ databases">
        <authorList>
            <person name="Heng Y.C."/>
            <person name="Lim A.C.H."/>
            <person name="Lee J.K.Y."/>
            <person name="Kittelmann S."/>
        </authorList>
    </citation>
    <scope>NUCLEOTIDE SEQUENCE [LARGE SCALE GENOMIC DNA]</scope>
    <source>
        <strain evidence="8 9">WILCCON 0202</strain>
    </source>
</reference>
<evidence type="ECO:0000256" key="3">
    <source>
        <dbReference type="ARBA" id="ARBA00022576"/>
    </source>
</evidence>
<name>A0ABW8TZV7_9CLOT</name>
<dbReference type="EMBL" id="JBJHZY010000004">
    <property type="protein sequence ID" value="MFL0269831.1"/>
    <property type="molecule type" value="Genomic_DNA"/>
</dbReference>
<dbReference type="CDD" id="cd00609">
    <property type="entry name" value="AAT_like"/>
    <property type="match status" value="1"/>
</dbReference>
<evidence type="ECO:0000256" key="2">
    <source>
        <dbReference type="ARBA" id="ARBA00007441"/>
    </source>
</evidence>
<dbReference type="InterPro" id="IPR015422">
    <property type="entry name" value="PyrdxlP-dep_Trfase_small"/>
</dbReference>
<evidence type="ECO:0000313" key="9">
    <source>
        <dbReference type="Proteomes" id="UP001623661"/>
    </source>
</evidence>
<sequence length="389" mass="44685">MENIKDENRIFSENVRKIEISGIRKFYNKVVEVPEALSLTLGQPDFNVPLKIKEAMIKAILENKTAYTSNAGIIELREKLSEFLRSFEINFKPEEICLTIGGSEGLLSVFTAFINREDKVLIPSPAYPAYESCIKLLGGQVIEYSLNEDFSINFQDLEEKLQKEQPKLMVVSYPSNPTGAILTKEDRNKLYELLINKDTIIVTDEIYSSLCFEENYYSISQFKELKSKIVLVSGFSKMFSMTGLRLGYVCTQKKFMDEIMKVHQYNVSCAPSIVQWGAYEGLISCLEDVENMKNEFKRRRDYVYERLLAMGFNTTKPQGAFYIFPSIKKYNLSSEEFCERLLREGKLAAVPGSAFGSRGEGYIRISYSYSMDVLKEALDRLENWLKEAF</sequence>
<keyword evidence="9" id="KW-1185">Reference proteome</keyword>
<evidence type="ECO:0000256" key="6">
    <source>
        <dbReference type="RuleBase" id="RU000481"/>
    </source>
</evidence>
<dbReference type="RefSeq" id="WP_406766452.1">
    <property type="nucleotide sequence ID" value="NZ_JBJHZY010000004.1"/>
</dbReference>
<dbReference type="InterPro" id="IPR015421">
    <property type="entry name" value="PyrdxlP-dep_Trfase_major"/>
</dbReference>
<dbReference type="PANTHER" id="PTHR46383:SF4">
    <property type="entry name" value="AMINOTRANSFERASE"/>
    <property type="match status" value="1"/>
</dbReference>
<keyword evidence="5" id="KW-0663">Pyridoxal phosphate</keyword>
<comment type="cofactor">
    <cofactor evidence="1 6">
        <name>pyridoxal 5'-phosphate</name>
        <dbReference type="ChEBI" id="CHEBI:597326"/>
    </cofactor>
</comment>
<dbReference type="SUPFAM" id="SSF53383">
    <property type="entry name" value="PLP-dependent transferases"/>
    <property type="match status" value="1"/>
</dbReference>
<evidence type="ECO:0000259" key="7">
    <source>
        <dbReference type="Pfam" id="PF00155"/>
    </source>
</evidence>
<evidence type="ECO:0000256" key="4">
    <source>
        <dbReference type="ARBA" id="ARBA00022679"/>
    </source>
</evidence>
<evidence type="ECO:0000256" key="5">
    <source>
        <dbReference type="ARBA" id="ARBA00022898"/>
    </source>
</evidence>
<proteinExistence type="inferred from homology"/>
<dbReference type="InterPro" id="IPR004839">
    <property type="entry name" value="Aminotransferase_I/II_large"/>
</dbReference>
<protein>
    <recommendedName>
        <fullName evidence="6">Aminotransferase</fullName>
        <ecNumber evidence="6">2.6.1.-</ecNumber>
    </recommendedName>
</protein>
<keyword evidence="4 6" id="KW-0808">Transferase</keyword>
<accession>A0ABW8TZV7</accession>
<dbReference type="Gene3D" id="3.40.640.10">
    <property type="entry name" value="Type I PLP-dependent aspartate aminotransferase-like (Major domain)"/>
    <property type="match status" value="1"/>
</dbReference>
<gene>
    <name evidence="8" type="ORF">ACJDUH_17285</name>
</gene>
<dbReference type="InterPro" id="IPR015424">
    <property type="entry name" value="PyrdxlP-dep_Trfase"/>
</dbReference>
<evidence type="ECO:0000313" key="8">
    <source>
        <dbReference type="EMBL" id="MFL0269831.1"/>
    </source>
</evidence>
<dbReference type="InterPro" id="IPR004838">
    <property type="entry name" value="NHTrfase_class1_PyrdxlP-BS"/>
</dbReference>
<keyword evidence="3 6" id="KW-0032">Aminotransferase</keyword>
<dbReference type="Gene3D" id="3.90.1150.10">
    <property type="entry name" value="Aspartate Aminotransferase, domain 1"/>
    <property type="match status" value="1"/>
</dbReference>
<dbReference type="PANTHER" id="PTHR46383">
    <property type="entry name" value="ASPARTATE AMINOTRANSFERASE"/>
    <property type="match status" value="1"/>
</dbReference>
<organism evidence="8 9">
    <name type="scientific">Candidatus Clostridium radicumherbarum</name>
    <dbReference type="NCBI Taxonomy" id="3381662"/>
    <lineage>
        <taxon>Bacteria</taxon>
        <taxon>Bacillati</taxon>
        <taxon>Bacillota</taxon>
        <taxon>Clostridia</taxon>
        <taxon>Eubacteriales</taxon>
        <taxon>Clostridiaceae</taxon>
        <taxon>Clostridium</taxon>
    </lineage>
</organism>
<dbReference type="InterPro" id="IPR050596">
    <property type="entry name" value="AspAT/PAT-like"/>
</dbReference>
<evidence type="ECO:0000256" key="1">
    <source>
        <dbReference type="ARBA" id="ARBA00001933"/>
    </source>
</evidence>
<dbReference type="Proteomes" id="UP001623661">
    <property type="component" value="Unassembled WGS sequence"/>
</dbReference>